<dbReference type="GeneID" id="27311716"/>
<dbReference type="AlphaFoldDB" id="A0A0D2B1I9"/>
<evidence type="ECO:0000256" key="4">
    <source>
        <dbReference type="ARBA" id="ARBA00023015"/>
    </source>
</evidence>
<evidence type="ECO:0000256" key="2">
    <source>
        <dbReference type="ARBA" id="ARBA00008782"/>
    </source>
</evidence>
<dbReference type="RefSeq" id="XP_016215068.1">
    <property type="nucleotide sequence ID" value="XM_016356979.1"/>
</dbReference>
<dbReference type="Pfam" id="PF08689">
    <property type="entry name" value="Med5"/>
    <property type="match status" value="1"/>
</dbReference>
<gene>
    <name evidence="9" type="primary">MED5</name>
    <name evidence="10" type="ORF">PV09_03743</name>
</gene>
<accession>A0A0D2B1I9</accession>
<dbReference type="Proteomes" id="UP000053259">
    <property type="component" value="Unassembled WGS sequence"/>
</dbReference>
<organism evidence="10 11">
    <name type="scientific">Verruconis gallopava</name>
    <dbReference type="NCBI Taxonomy" id="253628"/>
    <lineage>
        <taxon>Eukaryota</taxon>
        <taxon>Fungi</taxon>
        <taxon>Dikarya</taxon>
        <taxon>Ascomycota</taxon>
        <taxon>Pezizomycotina</taxon>
        <taxon>Dothideomycetes</taxon>
        <taxon>Pleosporomycetidae</taxon>
        <taxon>Venturiales</taxon>
        <taxon>Sympoventuriaceae</taxon>
        <taxon>Verruconis</taxon>
    </lineage>
</organism>
<keyword evidence="7 9" id="KW-0539">Nucleus</keyword>
<evidence type="ECO:0000256" key="5">
    <source>
        <dbReference type="ARBA" id="ARBA00023159"/>
    </source>
</evidence>
<evidence type="ECO:0000256" key="7">
    <source>
        <dbReference type="ARBA" id="ARBA00023242"/>
    </source>
</evidence>
<comment type="function">
    <text evidence="9">Component of the Mediator complex, a coactivator involved in the regulated transcription of nearly all RNA polymerase II-dependent genes. Mediator functions as a bridge to convey information from gene-specific regulatory proteins to the basal RNA polymerase II transcription machinery. Mediator is recruited to promoters by direct interactions with regulatory proteins and serves as a scaffold for the assembly of a functional preinitiation complex with RNA polymerase II and the general transcription factors.</text>
</comment>
<comment type="subunit">
    <text evidence="9">Component of the Mediator complex.</text>
</comment>
<name>A0A0D2B1I9_9PEZI</name>
<evidence type="ECO:0000256" key="9">
    <source>
        <dbReference type="RuleBase" id="RU364142"/>
    </source>
</evidence>
<protein>
    <recommendedName>
        <fullName evidence="3 9">Mediator of RNA polymerase II transcription subunit 5</fullName>
    </recommendedName>
    <alternativeName>
        <fullName evidence="8 9">Mediator complex subunit 5</fullName>
    </alternativeName>
</protein>
<sequence length="1017" mass="111572">MATVSEQWTQLLDRCLQRRVRREQFHSLADQLYRRTPIMSAKLSDMLITRQELTPDMFDPLLSVYVETLLEHGRINSADLLAALYRHSKSAIKPESRDLDSTEKKENKVYNTAEFESAVFDMLTRAYLPDGGRPKTQDETRIALVLLSEWLEANISRGTSLADESDHQVLVEAMSVIESFGALSIAMLENARVAGVIDVMLSRDTKKKLAQGLTSFVQFWATAAPQHAANAARLDSAQKNRGLVEDSETEPQDAALDVATAMQIEAIVDMQMVHTRPHTFVFLNALLTGCPLTDESMMMNYLHTRYGGDAQSLTMDLIFAAFDTLAAAAERSDPHHSMFSLKSFLVNKVPLLLSTLSGSLLAPELVIQQALSHVDINVFPTVGLGMLQSNTALQDTRQDFVYACILHGLLTANSVGRLLGESTFDSPPSPSSRLHKDMLSQQCANEPGKVVQLIADLEKLDGNAGAIIGAVVEAIRTACATKDTMSLKSICNAFAGKPHFLDAMLQFTSPASILQPLCQLLETWKYEDDQGESQPVYDEFASVFLLVLTFVYRYGFSHAEAGMPKEAFVFRYVAQNHQEQLSSQMTEEQSRHLGSWVKGLFDPDGITEEVTASCQPQQFYLLVPTIFSQTILACSAGVLSLDTIKTGLEYLQEPFLLPSLVGAIHWITTYVREYPGVNTDIIIQILQRVTRAPSSGEAQAMHTSIMGIVSLPLVHCLRTLRKINSKRVDVDPMLQSLKQYGDFIRSPFGPCTSIAMYSLPQGVKSAVKSAFQGLINWNLQITTLNPAQLPPPYQHRVMLIAEHLIGATEMLSVLLAEIKEQSENAAGAAAVALDIATAIVCAPKAENSPIEIAWPTSPVPAQHPYQNKRLNLREALSLQNERVADIIKKDQSLAETIVRLHRRVEAQCAIGTAPLPDLTGQLPPQDVQQMLDSITTQQNTTQQQPALDLTQDSGLTADLGLNGADSMQLDFSVGNGGDGGMGGLLGGGESMNPDDDVFGDLDLDLSNMESLDIDYGF</sequence>
<keyword evidence="4 9" id="KW-0805">Transcription regulation</keyword>
<dbReference type="PANTHER" id="PTHR35784">
    <property type="entry name" value="MEDIATOR OF RNA POLYMERASE II TRANSCRIPTION SUBUNIT 5"/>
    <property type="match status" value="1"/>
</dbReference>
<dbReference type="InParanoid" id="A0A0D2B1I9"/>
<dbReference type="VEuPathDB" id="FungiDB:PV09_03743"/>
<dbReference type="EMBL" id="KN847538">
    <property type="protein sequence ID" value="KIW05199.1"/>
    <property type="molecule type" value="Genomic_DNA"/>
</dbReference>
<evidence type="ECO:0000256" key="3">
    <source>
        <dbReference type="ARBA" id="ARBA00020628"/>
    </source>
</evidence>
<comment type="similarity">
    <text evidence="2 9">Belongs to the Mediator complex subunit 5 family.</text>
</comment>
<dbReference type="OrthoDB" id="5322661at2759"/>
<evidence type="ECO:0000313" key="10">
    <source>
        <dbReference type="EMBL" id="KIW05199.1"/>
    </source>
</evidence>
<evidence type="ECO:0000256" key="6">
    <source>
        <dbReference type="ARBA" id="ARBA00023163"/>
    </source>
</evidence>
<evidence type="ECO:0000256" key="1">
    <source>
        <dbReference type="ARBA" id="ARBA00004123"/>
    </source>
</evidence>
<dbReference type="InterPro" id="IPR014801">
    <property type="entry name" value="Mediator_Med5_fun"/>
</dbReference>
<keyword evidence="11" id="KW-1185">Reference proteome</keyword>
<dbReference type="GO" id="GO:0016592">
    <property type="term" value="C:mediator complex"/>
    <property type="evidence" value="ECO:0007669"/>
    <property type="project" value="InterPro"/>
</dbReference>
<reference evidence="10 11" key="1">
    <citation type="submission" date="2015-01" db="EMBL/GenBank/DDBJ databases">
        <title>The Genome Sequence of Ochroconis gallopava CBS43764.</title>
        <authorList>
            <consortium name="The Broad Institute Genomics Platform"/>
            <person name="Cuomo C."/>
            <person name="de Hoog S."/>
            <person name="Gorbushina A."/>
            <person name="Stielow B."/>
            <person name="Teixiera M."/>
            <person name="Abouelleil A."/>
            <person name="Chapman S.B."/>
            <person name="Priest M."/>
            <person name="Young S.K."/>
            <person name="Wortman J."/>
            <person name="Nusbaum C."/>
            <person name="Birren B."/>
        </authorList>
    </citation>
    <scope>NUCLEOTIDE SEQUENCE [LARGE SCALE GENOMIC DNA]</scope>
    <source>
        <strain evidence="10 11">CBS 43764</strain>
    </source>
</reference>
<dbReference type="PANTHER" id="PTHR35784:SF1">
    <property type="entry name" value="MEDIATOR OF RNA POLYMERASE II TRANSCRIPTION SUBUNIT 5"/>
    <property type="match status" value="1"/>
</dbReference>
<evidence type="ECO:0000256" key="8">
    <source>
        <dbReference type="ARBA" id="ARBA00031256"/>
    </source>
</evidence>
<keyword evidence="6 9" id="KW-0804">Transcription</keyword>
<dbReference type="GO" id="GO:0003712">
    <property type="term" value="F:transcription coregulator activity"/>
    <property type="evidence" value="ECO:0007669"/>
    <property type="project" value="InterPro"/>
</dbReference>
<evidence type="ECO:0000313" key="11">
    <source>
        <dbReference type="Proteomes" id="UP000053259"/>
    </source>
</evidence>
<dbReference type="GO" id="GO:0006357">
    <property type="term" value="P:regulation of transcription by RNA polymerase II"/>
    <property type="evidence" value="ECO:0007669"/>
    <property type="project" value="InterPro"/>
</dbReference>
<proteinExistence type="inferred from homology"/>
<dbReference type="STRING" id="253628.A0A0D2B1I9"/>
<comment type="subcellular location">
    <subcellularLocation>
        <location evidence="1 9">Nucleus</location>
    </subcellularLocation>
</comment>
<dbReference type="HOGENOM" id="CLU_004096_0_0_1"/>
<keyword evidence="5 9" id="KW-0010">Activator</keyword>